<dbReference type="Gene3D" id="1.10.357.10">
    <property type="entry name" value="Tetracycline Repressor, domain 2"/>
    <property type="match status" value="1"/>
</dbReference>
<dbReference type="InterPro" id="IPR050109">
    <property type="entry name" value="HTH-type_TetR-like_transc_reg"/>
</dbReference>
<dbReference type="InterPro" id="IPR004111">
    <property type="entry name" value="Repressor_TetR_C"/>
</dbReference>
<keyword evidence="5" id="KW-0804">Transcription</keyword>
<name>A0A952FKR1_9PROT</name>
<dbReference type="Pfam" id="PF02909">
    <property type="entry name" value="TetR_C_1"/>
    <property type="match status" value="1"/>
</dbReference>
<dbReference type="PRINTS" id="PR00455">
    <property type="entry name" value="HTHTETR"/>
</dbReference>
<dbReference type="InterPro" id="IPR009057">
    <property type="entry name" value="Homeodomain-like_sf"/>
</dbReference>
<feature type="DNA-binding region" description="H-T-H motif" evidence="6">
    <location>
        <begin position="25"/>
        <end position="44"/>
    </location>
</feature>
<evidence type="ECO:0000313" key="8">
    <source>
        <dbReference type="EMBL" id="MBW8724126.1"/>
    </source>
</evidence>
<dbReference type="InterPro" id="IPR036271">
    <property type="entry name" value="Tet_transcr_reg_TetR-rel_C_sf"/>
</dbReference>
<dbReference type="GO" id="GO:0000976">
    <property type="term" value="F:transcription cis-regulatory region binding"/>
    <property type="evidence" value="ECO:0007669"/>
    <property type="project" value="TreeGrafter"/>
</dbReference>
<dbReference type="EMBL" id="JAEKLZ010000078">
    <property type="protein sequence ID" value="MBW8724126.1"/>
    <property type="molecule type" value="Genomic_DNA"/>
</dbReference>
<dbReference type="GO" id="GO:0046677">
    <property type="term" value="P:response to antibiotic"/>
    <property type="evidence" value="ECO:0007669"/>
    <property type="project" value="InterPro"/>
</dbReference>
<evidence type="ECO:0000256" key="4">
    <source>
        <dbReference type="ARBA" id="ARBA00023125"/>
    </source>
</evidence>
<dbReference type="InterPro" id="IPR023772">
    <property type="entry name" value="DNA-bd_HTH_TetR-type_CS"/>
</dbReference>
<dbReference type="Gene3D" id="1.10.10.60">
    <property type="entry name" value="Homeodomain-like"/>
    <property type="match status" value="1"/>
</dbReference>
<dbReference type="PRINTS" id="PR00400">
    <property type="entry name" value="TETREPRESSOR"/>
</dbReference>
<dbReference type="SUPFAM" id="SSF48498">
    <property type="entry name" value="Tetracyclin repressor-like, C-terminal domain"/>
    <property type="match status" value="1"/>
</dbReference>
<dbReference type="SUPFAM" id="SSF46689">
    <property type="entry name" value="Homeodomain-like"/>
    <property type="match status" value="1"/>
</dbReference>
<dbReference type="Pfam" id="PF00440">
    <property type="entry name" value="TetR_N"/>
    <property type="match status" value="1"/>
</dbReference>
<sequence>MKLQRDVVIRTALDLLDEVGIDGLSTRRLAEKLGVQSPALYWHFRNKRALLDAMAKAMMEEAGMDQPPDPGADWREWIAEDARRFRRGLLARRDGARLHAGTRPEPAEFAAVESETALLCAQGLSPADALRAEIAIGRYVVGWVLEEQAEAADAGEREGERMSAAELAGYPRLAEGMAAVRDADPDAAFDFGLGLLLDGIAARMER</sequence>
<evidence type="ECO:0000256" key="2">
    <source>
        <dbReference type="ARBA" id="ARBA00022491"/>
    </source>
</evidence>
<keyword evidence="3" id="KW-0805">Transcription regulation</keyword>
<accession>A0A952FKR1</accession>
<dbReference type="GO" id="GO:0003700">
    <property type="term" value="F:DNA-binding transcription factor activity"/>
    <property type="evidence" value="ECO:0007669"/>
    <property type="project" value="TreeGrafter"/>
</dbReference>
<dbReference type="InterPro" id="IPR001647">
    <property type="entry name" value="HTH_TetR"/>
</dbReference>
<reference evidence="8" key="1">
    <citation type="submission" date="2020-06" db="EMBL/GenBank/DDBJ databases">
        <title>Stable isotope informed genome-resolved metagenomics uncovers potential trophic interactions in rhizosphere soil.</title>
        <authorList>
            <person name="Starr E.P."/>
            <person name="Shi S."/>
            <person name="Blazewicz S.J."/>
            <person name="Koch B.J."/>
            <person name="Probst A.J."/>
            <person name="Hungate B.A."/>
            <person name="Pett-Ridge J."/>
            <person name="Firestone M.K."/>
            <person name="Banfield J.F."/>
        </authorList>
    </citation>
    <scope>NUCLEOTIDE SEQUENCE</scope>
    <source>
        <strain evidence="8">YM_69_17</strain>
    </source>
</reference>
<evidence type="ECO:0000313" key="9">
    <source>
        <dbReference type="Proteomes" id="UP000700706"/>
    </source>
</evidence>
<dbReference type="PANTHER" id="PTHR30055:SF151">
    <property type="entry name" value="TRANSCRIPTIONAL REGULATORY PROTEIN"/>
    <property type="match status" value="1"/>
</dbReference>
<evidence type="ECO:0000256" key="6">
    <source>
        <dbReference type="PROSITE-ProRule" id="PRU00335"/>
    </source>
</evidence>
<dbReference type="GO" id="GO:0045892">
    <property type="term" value="P:negative regulation of DNA-templated transcription"/>
    <property type="evidence" value="ECO:0007669"/>
    <property type="project" value="InterPro"/>
</dbReference>
<evidence type="ECO:0000256" key="1">
    <source>
        <dbReference type="ARBA" id="ARBA00002856"/>
    </source>
</evidence>
<evidence type="ECO:0000256" key="3">
    <source>
        <dbReference type="ARBA" id="ARBA00023015"/>
    </source>
</evidence>
<dbReference type="PANTHER" id="PTHR30055">
    <property type="entry name" value="HTH-TYPE TRANSCRIPTIONAL REGULATOR RUTR"/>
    <property type="match status" value="1"/>
</dbReference>
<evidence type="ECO:0000259" key="7">
    <source>
        <dbReference type="PROSITE" id="PS50977"/>
    </source>
</evidence>
<dbReference type="AlphaFoldDB" id="A0A952FKR1"/>
<comment type="caution">
    <text evidence="8">The sequence shown here is derived from an EMBL/GenBank/DDBJ whole genome shotgun (WGS) entry which is preliminary data.</text>
</comment>
<protein>
    <submittedName>
        <fullName evidence="8">TetR/AcrR family transcriptional regulator C-terminal domain-containing protein</fullName>
    </submittedName>
</protein>
<evidence type="ECO:0000256" key="5">
    <source>
        <dbReference type="ARBA" id="ARBA00023163"/>
    </source>
</evidence>
<organism evidence="8 9">
    <name type="scientific">Inquilinus limosus</name>
    <dbReference type="NCBI Taxonomy" id="171674"/>
    <lineage>
        <taxon>Bacteria</taxon>
        <taxon>Pseudomonadati</taxon>
        <taxon>Pseudomonadota</taxon>
        <taxon>Alphaproteobacteria</taxon>
        <taxon>Rhodospirillales</taxon>
        <taxon>Rhodospirillaceae</taxon>
        <taxon>Inquilinus</taxon>
    </lineage>
</organism>
<feature type="domain" description="HTH tetR-type" evidence="7">
    <location>
        <begin position="2"/>
        <end position="62"/>
    </location>
</feature>
<keyword evidence="4 6" id="KW-0238">DNA-binding</keyword>
<dbReference type="PROSITE" id="PS50977">
    <property type="entry name" value="HTH_TETR_2"/>
    <property type="match status" value="1"/>
</dbReference>
<dbReference type="InterPro" id="IPR003012">
    <property type="entry name" value="Tet_transcr_reg_TetR"/>
</dbReference>
<proteinExistence type="predicted"/>
<gene>
    <name evidence="8" type="ORF">JF625_03060</name>
</gene>
<keyword evidence="2" id="KW-0678">Repressor</keyword>
<dbReference type="Proteomes" id="UP000700706">
    <property type="component" value="Unassembled WGS sequence"/>
</dbReference>
<comment type="function">
    <text evidence="1">TetR is the repressor of the tetracycline resistance element; its N-terminal region forms a helix-turn-helix structure and binds DNA. Binding of tetracycline to TetR reduces the repressor affinity for the tetracycline resistance gene (tetA) promoter operator sites.</text>
</comment>
<dbReference type="PROSITE" id="PS01081">
    <property type="entry name" value="HTH_TETR_1"/>
    <property type="match status" value="1"/>
</dbReference>